<evidence type="ECO:0000256" key="2">
    <source>
        <dbReference type="ARBA" id="ARBA00022679"/>
    </source>
</evidence>
<dbReference type="Pfam" id="PF00118">
    <property type="entry name" value="Cpn60_TCP1"/>
    <property type="match status" value="1"/>
</dbReference>
<evidence type="ECO:0000256" key="9">
    <source>
        <dbReference type="SAM" id="MobiDB-lite"/>
    </source>
</evidence>
<dbReference type="SUPFAM" id="SSF52029">
    <property type="entry name" value="GroEL apical domain-like"/>
    <property type="match status" value="1"/>
</dbReference>
<dbReference type="PANTHER" id="PTHR45748:SF4">
    <property type="entry name" value="1-PHOSPHATIDYLINOSITOL-3-PHOSPHATE 5-KINASE FAB1D-RELATED"/>
    <property type="match status" value="1"/>
</dbReference>
<dbReference type="Gene3D" id="3.50.7.10">
    <property type="entry name" value="GroEL"/>
    <property type="match status" value="1"/>
</dbReference>
<name>A0AAX6FVA7_IRIPA</name>
<dbReference type="CDD" id="cd03334">
    <property type="entry name" value="Fab1_TCP"/>
    <property type="match status" value="1"/>
</dbReference>
<feature type="compositionally biased region" description="Basic and acidic residues" evidence="9">
    <location>
        <begin position="1"/>
        <end position="11"/>
    </location>
</feature>
<evidence type="ECO:0000256" key="3">
    <source>
        <dbReference type="ARBA" id="ARBA00022741"/>
    </source>
</evidence>
<evidence type="ECO:0000256" key="8">
    <source>
        <dbReference type="PROSITE-ProRule" id="PRU00781"/>
    </source>
</evidence>
<evidence type="ECO:0000313" key="11">
    <source>
        <dbReference type="EMBL" id="KAJ6819968.1"/>
    </source>
</evidence>
<dbReference type="Proteomes" id="UP001140949">
    <property type="component" value="Unassembled WGS sequence"/>
</dbReference>
<feature type="compositionally biased region" description="Polar residues" evidence="9">
    <location>
        <begin position="1177"/>
        <end position="1186"/>
    </location>
</feature>
<feature type="domain" description="PIPK" evidence="10">
    <location>
        <begin position="1314"/>
        <end position="1632"/>
    </location>
</feature>
<protein>
    <recommendedName>
        <fullName evidence="1">1-phosphatidylinositol-3-phosphate 5-kinase</fullName>
        <ecNumber evidence="1">2.7.1.150</ecNumber>
    </recommendedName>
    <alternativeName>
        <fullName evidence="7">Phosphatidylinositol 3-phosphate 5-kinase type III</fullName>
    </alternativeName>
</protein>
<dbReference type="GO" id="GO:0046854">
    <property type="term" value="P:phosphatidylinositol phosphate biosynthetic process"/>
    <property type="evidence" value="ECO:0007669"/>
    <property type="project" value="TreeGrafter"/>
</dbReference>
<dbReference type="GO" id="GO:0000285">
    <property type="term" value="F:1-phosphatidylinositol-3-phosphate 5-kinase activity"/>
    <property type="evidence" value="ECO:0007669"/>
    <property type="project" value="UniProtKB-EC"/>
</dbReference>
<dbReference type="EMBL" id="JANAVB010025800">
    <property type="protein sequence ID" value="KAJ6819968.1"/>
    <property type="molecule type" value="Genomic_DNA"/>
</dbReference>
<feature type="region of interest" description="Disordered" evidence="9">
    <location>
        <begin position="1145"/>
        <end position="1186"/>
    </location>
</feature>
<dbReference type="CDD" id="cd17300">
    <property type="entry name" value="PIPKc_PIKfyve"/>
    <property type="match status" value="1"/>
</dbReference>
<dbReference type="InterPro" id="IPR002423">
    <property type="entry name" value="Cpn60/GroEL/TCP-1"/>
</dbReference>
<dbReference type="PANTHER" id="PTHR45748">
    <property type="entry name" value="1-PHOSPHATIDYLINOSITOL 3-PHOSPHATE 5-KINASE-RELATED"/>
    <property type="match status" value="1"/>
</dbReference>
<dbReference type="Pfam" id="PF01504">
    <property type="entry name" value="PIP5K"/>
    <property type="match status" value="2"/>
</dbReference>
<keyword evidence="3 8" id="KW-0547">Nucleotide-binding</keyword>
<dbReference type="InterPro" id="IPR002498">
    <property type="entry name" value="PInositol-4-P-4/5-kinase_core"/>
</dbReference>
<dbReference type="FunFam" id="3.50.7.10:FF:000007">
    <property type="entry name" value="1-phosphatidylinositol 3-phosphate 5-kinase isoform X1"/>
    <property type="match status" value="1"/>
</dbReference>
<keyword evidence="12" id="KW-1185">Reference proteome</keyword>
<keyword evidence="4 8" id="KW-0418">Kinase</keyword>
<sequence length="1674" mass="186583">MNSEIRDKEDNPLDASEEQSYHSRSINIESFHDNTKLGGTGEAASTEEIYTSTSLTPERHEEYNNDKVGYLNSTLEDVRSIRDGDESEVAENAIEVNGASFLSTAEADPLIWMPPAPLDIEDDMDSVANNDDDDEYSDGTKWKQSSSLNGFDIEHGSNSKEERQKAIMEMMNGQFKILVSQFLASEDISSFEGGHESWRDIVASLSWKAASLIKPEANEGRAMDPGSYIKVKCIATGARSQSEVVNGLVFKKNTAHKHMPTKCKNPRLLLLQGILGRRDVGLSSFNSMDQENDYLRSIKAMIKVCHPNVVLVEKSVSRDMQEFLLAEAMTLVFDMNLTRLNRISLCIGSPVISCADILASPMVKQCDMFHIEKFVEEHNSSGEGGRRSSKTLMFLEGFPKPLGCTILLKGAHIDELKKVKRVVQYTVFAAYHLILETSFFADQRAAFSCMDDGIEGNGSLDERAMEDSNGCVDAPDINTSHIEGYTADIAQAYSSDISSDGSLEDSTHESIYFSTAVSFNESSRLPSFSLESGSKDSNLMHGDSFFETSDTNIAAHSDSSAMPHLPWKLVTSLSASLKQLLSDSFTPDFSESFSSNFSYDEEEVDVKSVDFLPVTTSLATLEHDTETNNGFIEGELHDETCNNEKFQSLSSFKESIEQCSADVSSKLETQNKDNSETVMNSESILVLMSSQCIEKRLACEQSHLSRIKYYGNFDVSLGRFLQEVLLNKKHSCPSCGEPPKAHVYSYTHQNGNLAVMVAQLPPESTLSGEAAGKIWMWTRCLKCEHQSGIPRSSHRVVMSTAARGLSFGKFLELSFSSHSVASRLSSKCGHSLHRDCLRFFGLGSSVAMFRYSPVEIYAACKPPPVLEFHNPNGQEWIKREAKSVLQRGDLFFLEVASSLQKLKNGDTSMPPRKSLNLPGSIKDLSEVENMLIQEKAEFEASLLKAINFSGHLGKGVNEILSLSWLTQELFLELYIWDRRLHSLLQCRKDTDAPRDQIHDPGLQGNVVPHNEIVGSYNGHCSTSLESSIQIPTDLEDSSSCNHSPCARNNSSMESELEMESAEVTENSISRSLLESEIAGLHSSISENFPGPIVDEHTSSFLGQDPSTGEFKLSSLTLTTTEYQQESISTSDHMQVNNNTPIAVEQVQSTENRTEPELKAESTTSGSEDSTFKEHHQQTNISNHSSNPILTDSKDWVWTPAKELRRAYRKDLHGGSLQKFDFVHSYTPSYLSSMHQLISQEKDTLHFPVGVDDNVISVHEGEISSIIACALALSEDQNSLMVNIDEKDIAEGKGEADKVIDNSYNFSSDGFVASNWSSIASVYYEGMHPSRSVSSLSSDELLTSTSEGSLFVDRLIASENLHPEISIGVRKGAGKHKYTVVCGHAKQFYALRRMCCPSELAYISSLSHCKKWDAQGGKSKAFFAKTLDDRFILKQVSKTEIDSFLEFAPDYFRHISDSINSGSQTCLAKILGMYQVRQNRAGKEMKINLMVMENLLFGRNVVRTYDLKGALFSRYITDADEKVLLDENFVEDMRRSPMYIGGRHKHLFQRAIWNDTSFLTSINVMDYSLLVGVDKQRREFVFGIIDYLRQYTWDKQLETWVKTSLVVPKNSLPTVISPKEYKKRFRKFMGRYFLTVPDAWSSEQCTGHCKFCNKGVGSSSVDSCQSSQITANSNT</sequence>
<proteinExistence type="predicted"/>
<accession>A0AAX6FVA7</accession>
<organism evidence="11 12">
    <name type="scientific">Iris pallida</name>
    <name type="common">Sweet iris</name>
    <dbReference type="NCBI Taxonomy" id="29817"/>
    <lineage>
        <taxon>Eukaryota</taxon>
        <taxon>Viridiplantae</taxon>
        <taxon>Streptophyta</taxon>
        <taxon>Embryophyta</taxon>
        <taxon>Tracheophyta</taxon>
        <taxon>Spermatophyta</taxon>
        <taxon>Magnoliopsida</taxon>
        <taxon>Liliopsida</taxon>
        <taxon>Asparagales</taxon>
        <taxon>Iridaceae</taxon>
        <taxon>Iridoideae</taxon>
        <taxon>Irideae</taxon>
        <taxon>Iris</taxon>
    </lineage>
</organism>
<dbReference type="Gene3D" id="3.30.810.10">
    <property type="entry name" value="2-Layer Sandwich"/>
    <property type="match status" value="1"/>
</dbReference>
<dbReference type="FunFam" id="3.30.810.10:FF:000001">
    <property type="entry name" value="1-phosphatidylinositol 3-phosphate 5-kinase FAB1"/>
    <property type="match status" value="1"/>
</dbReference>
<reference evidence="11" key="1">
    <citation type="journal article" date="2023" name="GigaByte">
        <title>Genome assembly of the bearded iris, Iris pallida Lam.</title>
        <authorList>
            <person name="Bruccoleri R.E."/>
            <person name="Oakeley E.J."/>
            <person name="Faust A.M.E."/>
            <person name="Altorfer M."/>
            <person name="Dessus-Babus S."/>
            <person name="Burckhardt D."/>
            <person name="Oertli M."/>
            <person name="Naumann U."/>
            <person name="Petersen F."/>
            <person name="Wong J."/>
        </authorList>
    </citation>
    <scope>NUCLEOTIDE SEQUENCE</scope>
    <source>
        <strain evidence="11">GSM-AAB239-AS_SAM_17_03QT</strain>
    </source>
</reference>
<evidence type="ECO:0000259" key="10">
    <source>
        <dbReference type="PROSITE" id="PS51455"/>
    </source>
</evidence>
<reference evidence="11" key="2">
    <citation type="submission" date="2023-04" db="EMBL/GenBank/DDBJ databases">
        <authorList>
            <person name="Bruccoleri R.E."/>
            <person name="Oakeley E.J."/>
            <person name="Faust A.-M."/>
            <person name="Dessus-Babus S."/>
            <person name="Altorfer M."/>
            <person name="Burckhardt D."/>
            <person name="Oertli M."/>
            <person name="Naumann U."/>
            <person name="Petersen F."/>
            <person name="Wong J."/>
        </authorList>
    </citation>
    <scope>NUCLEOTIDE SEQUENCE</scope>
    <source>
        <strain evidence="11">GSM-AAB239-AS_SAM_17_03QT</strain>
        <tissue evidence="11">Leaf</tissue>
    </source>
</reference>
<evidence type="ECO:0000313" key="12">
    <source>
        <dbReference type="Proteomes" id="UP001140949"/>
    </source>
</evidence>
<comment type="subunit">
    <text evidence="6">Component of the PI(3,5)P2 regulatory complex at least composed of ATG18, SAC/FIG4, FAB1 and VAC14.</text>
</comment>
<dbReference type="GO" id="GO:0010008">
    <property type="term" value="C:endosome membrane"/>
    <property type="evidence" value="ECO:0007669"/>
    <property type="project" value="TreeGrafter"/>
</dbReference>
<dbReference type="InterPro" id="IPR027483">
    <property type="entry name" value="PInositol-4-P-4/5-kinase_C_sf"/>
</dbReference>
<evidence type="ECO:0000256" key="5">
    <source>
        <dbReference type="ARBA" id="ARBA00022840"/>
    </source>
</evidence>
<evidence type="ECO:0000256" key="6">
    <source>
        <dbReference type="ARBA" id="ARBA00023464"/>
    </source>
</evidence>
<evidence type="ECO:0000256" key="1">
    <source>
        <dbReference type="ARBA" id="ARBA00012009"/>
    </source>
</evidence>
<dbReference type="PROSITE" id="PS51455">
    <property type="entry name" value="PIPK"/>
    <property type="match status" value="1"/>
</dbReference>
<dbReference type="InterPro" id="IPR044769">
    <property type="entry name" value="PIKfyve_PIPKc"/>
</dbReference>
<feature type="region of interest" description="Disordered" evidence="9">
    <location>
        <begin position="1"/>
        <end position="55"/>
    </location>
</feature>
<dbReference type="FunFam" id="3.30.800.10:FF:000007">
    <property type="entry name" value="Putative 1-phosphatidylinositol-4-phosphate 5-kinase/ zinc ion binding family"/>
    <property type="match status" value="1"/>
</dbReference>
<evidence type="ECO:0000256" key="4">
    <source>
        <dbReference type="ARBA" id="ARBA00022777"/>
    </source>
</evidence>
<dbReference type="InterPro" id="IPR027409">
    <property type="entry name" value="GroEL-like_apical_dom_sf"/>
</dbReference>
<gene>
    <name evidence="11" type="ORF">M6B38_398665</name>
</gene>
<dbReference type="EC" id="2.7.1.150" evidence="1"/>
<dbReference type="GO" id="GO:0005524">
    <property type="term" value="F:ATP binding"/>
    <property type="evidence" value="ECO:0007669"/>
    <property type="project" value="UniProtKB-UniRule"/>
</dbReference>
<dbReference type="SMART" id="SM00330">
    <property type="entry name" value="PIPKc"/>
    <property type="match status" value="1"/>
</dbReference>
<dbReference type="Gene3D" id="3.30.800.10">
    <property type="entry name" value="Phosphatidylinositol Phosphate Kinase II Beta"/>
    <property type="match status" value="1"/>
</dbReference>
<keyword evidence="2 8" id="KW-0808">Transferase</keyword>
<keyword evidence="5 8" id="KW-0067">ATP-binding</keyword>
<comment type="caution">
    <text evidence="11">The sequence shown here is derived from an EMBL/GenBank/DDBJ whole genome shotgun (WGS) entry which is preliminary data.</text>
</comment>
<evidence type="ECO:0000256" key="7">
    <source>
        <dbReference type="ARBA" id="ARBA00077223"/>
    </source>
</evidence>
<dbReference type="InterPro" id="IPR027484">
    <property type="entry name" value="PInositol-4-P-5-kinase_N"/>
</dbReference>
<dbReference type="SUPFAM" id="SSF56104">
    <property type="entry name" value="SAICAR synthase-like"/>
    <property type="match status" value="1"/>
</dbReference>